<name>A0A9D1PPC3_9FIRM</name>
<comment type="caution">
    <text evidence="1">The sequence shown here is derived from an EMBL/GenBank/DDBJ whole genome shotgun (WGS) entry which is preliminary data.</text>
</comment>
<sequence length="111" mass="12109">ENGEQLGVIRFFQGYKGKNASAFGFYFVDGGTGEIKPTAGTPNITSDESTEQLNGSGFYADITDIQAGRTNNIYALPFIDIYGVRFNGTTFSGSVDWETWVEDPYPTTPAE</sequence>
<proteinExistence type="predicted"/>
<accession>A0A9D1PPC3</accession>
<dbReference type="EMBL" id="DXIJ01000025">
    <property type="protein sequence ID" value="HIV85417.1"/>
    <property type="molecule type" value="Genomic_DNA"/>
</dbReference>
<dbReference type="AlphaFoldDB" id="A0A9D1PPC3"/>
<dbReference type="Proteomes" id="UP000824162">
    <property type="component" value="Unassembled WGS sequence"/>
</dbReference>
<evidence type="ECO:0000313" key="2">
    <source>
        <dbReference type="Proteomes" id="UP000824162"/>
    </source>
</evidence>
<reference evidence="1" key="2">
    <citation type="submission" date="2021-04" db="EMBL/GenBank/DDBJ databases">
        <authorList>
            <person name="Gilroy R."/>
        </authorList>
    </citation>
    <scope>NUCLEOTIDE SEQUENCE</scope>
    <source>
        <strain evidence="1">5790</strain>
    </source>
</reference>
<reference evidence="1" key="1">
    <citation type="journal article" date="2021" name="PeerJ">
        <title>Extensive microbial diversity within the chicken gut microbiome revealed by metagenomics and culture.</title>
        <authorList>
            <person name="Gilroy R."/>
            <person name="Ravi A."/>
            <person name="Getino M."/>
            <person name="Pursley I."/>
            <person name="Horton D.L."/>
            <person name="Alikhan N.F."/>
            <person name="Baker D."/>
            <person name="Gharbi K."/>
            <person name="Hall N."/>
            <person name="Watson M."/>
            <person name="Adriaenssens E.M."/>
            <person name="Foster-Nyarko E."/>
            <person name="Jarju S."/>
            <person name="Secka A."/>
            <person name="Antonio M."/>
            <person name="Oren A."/>
            <person name="Chaudhuri R.R."/>
            <person name="La Ragione R."/>
            <person name="Hildebrand F."/>
            <person name="Pallen M.J."/>
        </authorList>
    </citation>
    <scope>NUCLEOTIDE SEQUENCE</scope>
    <source>
        <strain evidence="1">5790</strain>
    </source>
</reference>
<protein>
    <submittedName>
        <fullName evidence="1">Uncharacterized protein</fullName>
    </submittedName>
</protein>
<feature type="non-terminal residue" evidence="1">
    <location>
        <position position="1"/>
    </location>
</feature>
<evidence type="ECO:0000313" key="1">
    <source>
        <dbReference type="EMBL" id="HIV85417.1"/>
    </source>
</evidence>
<gene>
    <name evidence="1" type="ORF">H9900_01250</name>
</gene>
<organism evidence="1 2">
    <name type="scientific">Candidatus Monoglobus merdigallinarum</name>
    <dbReference type="NCBI Taxonomy" id="2838698"/>
    <lineage>
        <taxon>Bacteria</taxon>
        <taxon>Bacillati</taxon>
        <taxon>Bacillota</taxon>
        <taxon>Clostridia</taxon>
        <taxon>Monoglobales</taxon>
        <taxon>Monoglobaceae</taxon>
        <taxon>Monoglobus</taxon>
    </lineage>
</organism>